<feature type="compositionally biased region" description="Polar residues" evidence="3">
    <location>
        <begin position="222"/>
        <end position="249"/>
    </location>
</feature>
<evidence type="ECO:0000256" key="3">
    <source>
        <dbReference type="SAM" id="MobiDB-lite"/>
    </source>
</evidence>
<sequence>MAMFSHRLRRIVVAAPSYFQRFSTLSRPSDFTPVPSLLPRSVVKQSTAINRSPARLFSTTQYQYDPYTGEDSFMPDNEGCDFNHWLITMNFPKDNLPSRDEMISIFEQTCAKGLAISLEEAKKKIYAICTTSYQGFQATMTIGEVEKFRDLPGVQYIIPDSYIDVENKVYGGDKYENGVITPGPVPVPTKEGFDSLKKESKPEQEEAEIILTPPDEGPPQGNVVQTTQEKYNQMGQGNYTPQSGGNYSPAQGAGSPRFGYGQGQGGQLLSPYRGNYNQGQGTPLPGQGQEGQPSYQMGFSQGLGAPVPPNQVIPGNYGQWAFVNYNQGPPQGNFLQGPQQNHNQGGQWNYSPQNGGHYGPAQFGQWYPGPPQGGYGQGTSANFNQRFPVNPANYNMQNGGNYGPPHGLAGNPGFRQGFSGQGQNQTFQQDDQRNVAGDLRNNNPVDPTETRKPNSRI</sequence>
<dbReference type="AlphaFoldDB" id="A0A7G2FKF7"/>
<evidence type="ECO:0000313" key="5">
    <source>
        <dbReference type="EMBL" id="CAD5333975.1"/>
    </source>
</evidence>
<dbReference type="EMBL" id="LR881470">
    <property type="protein sequence ID" value="CAD5333975.1"/>
    <property type="molecule type" value="Genomic_DNA"/>
</dbReference>
<feature type="compositionally biased region" description="Low complexity" evidence="3">
    <location>
        <begin position="278"/>
        <end position="293"/>
    </location>
</feature>
<dbReference type="GO" id="GO:0006397">
    <property type="term" value="P:mRNA processing"/>
    <property type="evidence" value="ECO:0007669"/>
    <property type="project" value="UniProtKB-KW"/>
</dbReference>
<evidence type="ECO:0000313" key="6">
    <source>
        <dbReference type="Proteomes" id="UP000516314"/>
    </source>
</evidence>
<feature type="region of interest" description="Disordered" evidence="3">
    <location>
        <begin position="180"/>
        <end position="293"/>
    </location>
</feature>
<evidence type="ECO:0000256" key="2">
    <source>
        <dbReference type="ARBA" id="ARBA00022946"/>
    </source>
</evidence>
<reference evidence="5 6" key="1">
    <citation type="submission" date="2020-09" db="EMBL/GenBank/DDBJ databases">
        <authorList>
            <person name="Ashkenazy H."/>
        </authorList>
    </citation>
    <scope>NUCLEOTIDE SEQUENCE [LARGE SCALE GENOMIC DNA]</scope>
    <source>
        <strain evidence="6">cv. Cdm-0</strain>
    </source>
</reference>
<keyword evidence="1" id="KW-0507">mRNA processing</keyword>
<proteinExistence type="predicted"/>
<dbReference type="InterPro" id="IPR054059">
    <property type="entry name" value="MORF/ORRM1/DAG-like_MORF"/>
</dbReference>
<name>A0A7G2FKF7_ARATH</name>
<evidence type="ECO:0000259" key="4">
    <source>
        <dbReference type="Pfam" id="PF21864"/>
    </source>
</evidence>
<feature type="region of interest" description="Disordered" evidence="3">
    <location>
        <begin position="397"/>
        <end position="457"/>
    </location>
</feature>
<dbReference type="Pfam" id="PF21864">
    <property type="entry name" value="MORF_dom"/>
    <property type="match status" value="1"/>
</dbReference>
<protein>
    <submittedName>
        <fullName evidence="5">(thale cress) hypothetical protein</fullName>
    </submittedName>
</protein>
<feature type="compositionally biased region" description="Basic and acidic residues" evidence="3">
    <location>
        <begin position="191"/>
        <end position="204"/>
    </location>
</feature>
<organism evidence="5 6">
    <name type="scientific">Arabidopsis thaliana</name>
    <name type="common">Mouse-ear cress</name>
    <dbReference type="NCBI Taxonomy" id="3702"/>
    <lineage>
        <taxon>Eukaryota</taxon>
        <taxon>Viridiplantae</taxon>
        <taxon>Streptophyta</taxon>
        <taxon>Embryophyta</taxon>
        <taxon>Tracheophyta</taxon>
        <taxon>Spermatophyta</taxon>
        <taxon>Magnoliopsida</taxon>
        <taxon>eudicotyledons</taxon>
        <taxon>Gunneridae</taxon>
        <taxon>Pentapetalae</taxon>
        <taxon>rosids</taxon>
        <taxon>malvids</taxon>
        <taxon>Brassicales</taxon>
        <taxon>Brassicaceae</taxon>
        <taxon>Camelineae</taxon>
        <taxon>Arabidopsis</taxon>
    </lineage>
</organism>
<feature type="domain" description="MORF/ORRM1/DAG-like MORF" evidence="4">
    <location>
        <begin position="82"/>
        <end position="175"/>
    </location>
</feature>
<dbReference type="Proteomes" id="UP000516314">
    <property type="component" value="Chromosome 5"/>
</dbReference>
<dbReference type="InterPro" id="IPR039206">
    <property type="entry name" value="MORF/ORRM1/DAG-like"/>
</dbReference>
<dbReference type="PANTHER" id="PTHR31346:SF16">
    <property type="entry name" value="MULTIPLE ORGANELLAR RNA EDITING FACTOR 4, MITOCHONDRIAL"/>
    <property type="match status" value="1"/>
</dbReference>
<feature type="compositionally biased region" description="Low complexity" evidence="3">
    <location>
        <begin position="416"/>
        <end position="429"/>
    </location>
</feature>
<gene>
    <name evidence="5" type="ORF">AT9943_LOCUS21309</name>
</gene>
<dbReference type="GO" id="GO:0016554">
    <property type="term" value="P:cytidine to uridine editing"/>
    <property type="evidence" value="ECO:0007669"/>
    <property type="project" value="InterPro"/>
</dbReference>
<keyword evidence="2" id="KW-0809">Transit peptide</keyword>
<accession>A0A7G2FKF7</accession>
<evidence type="ECO:0000256" key="1">
    <source>
        <dbReference type="ARBA" id="ARBA00022664"/>
    </source>
</evidence>
<dbReference type="PANTHER" id="PTHR31346">
    <property type="entry name" value="MULTIPLE ORGANELLAR RNA EDITING FACTOR 2, CHLOROPLASTIC-RELATED-RELATED"/>
    <property type="match status" value="1"/>
</dbReference>
<feature type="compositionally biased region" description="Basic and acidic residues" evidence="3">
    <location>
        <begin position="448"/>
        <end position="457"/>
    </location>
</feature>